<comment type="caution">
    <text evidence="3">The sequence shown here is derived from an EMBL/GenBank/DDBJ whole genome shotgun (WGS) entry which is preliminary data.</text>
</comment>
<feature type="region of interest" description="Disordered" evidence="1">
    <location>
        <begin position="136"/>
        <end position="156"/>
    </location>
</feature>
<evidence type="ECO:0000256" key="2">
    <source>
        <dbReference type="SAM" id="SignalP"/>
    </source>
</evidence>
<protein>
    <submittedName>
        <fullName evidence="3">Uncharacterized protein</fullName>
    </submittedName>
</protein>
<accession>A0AAN6SCX2</accession>
<organism evidence="3 4">
    <name type="scientific">Pseudoneurospora amorphoporcata</name>
    <dbReference type="NCBI Taxonomy" id="241081"/>
    <lineage>
        <taxon>Eukaryota</taxon>
        <taxon>Fungi</taxon>
        <taxon>Dikarya</taxon>
        <taxon>Ascomycota</taxon>
        <taxon>Pezizomycotina</taxon>
        <taxon>Sordariomycetes</taxon>
        <taxon>Sordariomycetidae</taxon>
        <taxon>Sordariales</taxon>
        <taxon>Sordariaceae</taxon>
        <taxon>Pseudoneurospora</taxon>
    </lineage>
</organism>
<evidence type="ECO:0000256" key="1">
    <source>
        <dbReference type="SAM" id="MobiDB-lite"/>
    </source>
</evidence>
<reference evidence="3" key="2">
    <citation type="submission" date="2023-06" db="EMBL/GenBank/DDBJ databases">
        <authorList>
            <consortium name="Lawrence Berkeley National Laboratory"/>
            <person name="Mondo S.J."/>
            <person name="Hensen N."/>
            <person name="Bonometti L."/>
            <person name="Westerberg I."/>
            <person name="Brannstrom I.O."/>
            <person name="Guillou S."/>
            <person name="Cros-Aarteil S."/>
            <person name="Calhoun S."/>
            <person name="Haridas S."/>
            <person name="Kuo A."/>
            <person name="Pangilinan J."/>
            <person name="Riley R."/>
            <person name="Labutti K."/>
            <person name="Andreopoulos B."/>
            <person name="Lipzen A."/>
            <person name="Chen C."/>
            <person name="Yanf M."/>
            <person name="Daum C."/>
            <person name="Ng V."/>
            <person name="Clum A."/>
            <person name="Steindorff A."/>
            <person name="Ohm R."/>
            <person name="Martin F."/>
            <person name="Silar P."/>
            <person name="Natvig D."/>
            <person name="Lalanne C."/>
            <person name="Gautier V."/>
            <person name="Ament-Velasquez S.L."/>
            <person name="Kruys A."/>
            <person name="Hutchinson M.I."/>
            <person name="Powell A.J."/>
            <person name="Barry K."/>
            <person name="Miller A.N."/>
            <person name="Grigoriev I.V."/>
            <person name="Debuchy R."/>
            <person name="Gladieux P."/>
            <person name="Thoren M.H."/>
            <person name="Johannesson H."/>
        </authorList>
    </citation>
    <scope>NUCLEOTIDE SEQUENCE</scope>
    <source>
        <strain evidence="3">CBS 626.80</strain>
    </source>
</reference>
<evidence type="ECO:0000313" key="3">
    <source>
        <dbReference type="EMBL" id="KAK3948336.1"/>
    </source>
</evidence>
<feature type="chain" id="PRO_5042831370" evidence="2">
    <location>
        <begin position="19"/>
        <end position="156"/>
    </location>
</feature>
<feature type="signal peptide" evidence="2">
    <location>
        <begin position="1"/>
        <end position="18"/>
    </location>
</feature>
<gene>
    <name evidence="3" type="ORF">QBC32DRAFT_351864</name>
</gene>
<dbReference type="EMBL" id="MU859270">
    <property type="protein sequence ID" value="KAK3948336.1"/>
    <property type="molecule type" value="Genomic_DNA"/>
</dbReference>
<keyword evidence="2" id="KW-0732">Signal</keyword>
<sequence>MFNLFHFLFFSFITVISCNTVRQIFPMSYTHKFHFPTIRSLHVSKFNSFTLCPLLSPPQPYVVPPPHTHPNHTPFPHNRSSTPSMPFHTHSLSPSTPPHPRLPAPDKDPFSYLLLFRYRPTPVPYAPCCPSLPTTFPNSPTAPSRSKAFGYSPEAL</sequence>
<reference evidence="3" key="1">
    <citation type="journal article" date="2023" name="Mol. Phylogenet. Evol.">
        <title>Genome-scale phylogeny and comparative genomics of the fungal order Sordariales.</title>
        <authorList>
            <person name="Hensen N."/>
            <person name="Bonometti L."/>
            <person name="Westerberg I."/>
            <person name="Brannstrom I.O."/>
            <person name="Guillou S."/>
            <person name="Cros-Aarteil S."/>
            <person name="Calhoun S."/>
            <person name="Haridas S."/>
            <person name="Kuo A."/>
            <person name="Mondo S."/>
            <person name="Pangilinan J."/>
            <person name="Riley R."/>
            <person name="LaButti K."/>
            <person name="Andreopoulos B."/>
            <person name="Lipzen A."/>
            <person name="Chen C."/>
            <person name="Yan M."/>
            <person name="Daum C."/>
            <person name="Ng V."/>
            <person name="Clum A."/>
            <person name="Steindorff A."/>
            <person name="Ohm R.A."/>
            <person name="Martin F."/>
            <person name="Silar P."/>
            <person name="Natvig D.O."/>
            <person name="Lalanne C."/>
            <person name="Gautier V."/>
            <person name="Ament-Velasquez S.L."/>
            <person name="Kruys A."/>
            <person name="Hutchinson M.I."/>
            <person name="Powell A.J."/>
            <person name="Barry K."/>
            <person name="Miller A.N."/>
            <person name="Grigoriev I.V."/>
            <person name="Debuchy R."/>
            <person name="Gladieux P."/>
            <person name="Hiltunen Thoren M."/>
            <person name="Johannesson H."/>
        </authorList>
    </citation>
    <scope>NUCLEOTIDE SEQUENCE</scope>
    <source>
        <strain evidence="3">CBS 626.80</strain>
    </source>
</reference>
<feature type="region of interest" description="Disordered" evidence="1">
    <location>
        <begin position="65"/>
        <end position="101"/>
    </location>
</feature>
<keyword evidence="4" id="KW-1185">Reference proteome</keyword>
<proteinExistence type="predicted"/>
<dbReference type="AlphaFoldDB" id="A0AAN6SCX2"/>
<dbReference type="Proteomes" id="UP001303222">
    <property type="component" value="Unassembled WGS sequence"/>
</dbReference>
<evidence type="ECO:0000313" key="4">
    <source>
        <dbReference type="Proteomes" id="UP001303222"/>
    </source>
</evidence>
<name>A0AAN6SCX2_9PEZI</name>